<evidence type="ECO:0000313" key="3">
    <source>
        <dbReference type="RefSeq" id="XP_018012569.1"/>
    </source>
</evidence>
<sequence length="755" mass="83049">MTSTTVHYENECQPTSVNTISLPVVHSSRTARPIYSTNWSQYQYLEKELAKLGYDEENPPPADLLELLKTKHKDYEPNEERKVCSSPARERKDIKTCESMHEAILSPRKEIKPSPYSITYKRSQKIVVPRYVDVNSLPKNTVLGVPFNTASLLFRQCQHQTLMTQDDEELQQPTKYSEMKKTAVGGIEDSKNTEEAESEKAIGMKSAGLDSHNLDSIEYNTEYFQQHYEQPLDKYDAINNFIAAARHDASDTRSIVSNASSNCTESADLQYSREQEEMYPNALFRPSPTKSKSESLIVEPPTSPSSVARESFFSGNQLQFATLQALQKYLIARSSSLVGFNSGYGYAFDTSSCSSIIANSNSESADLESACEQEEMYPSLGRNYSPVTAHNDSLRVEPPTSPSRAPSESSENLPQSSSVCYTGCGSTPYFLSASAAANFWDDPSGSDELPKVKANSAHFSNLNNLSDSPPTKTSSITIGSASKYFPPVAKTQEQFAPYCSISCTTTEKRLNSETCLPSRNGIAHDDASCDSRMCDPSSGNIARTIASNIHSITHNTTEFIPSSNSNEALPSSYDFATGYMPAYQEASNSVVSGPETQYKLMHGQTNKCHASDNDFCISHVRYPTITTTDHGSSTHPTTSPYAPVASSYATPALNSSTTASRLPRNSSNSFHSSITQPNLNYQFDVDYYPYLLTPRAENGLNELPGSRQEIFSAAHKSGEPKRAPESVVVDIGYSDYVSPSSKPSTVGGFLSKLWK</sequence>
<gene>
    <name evidence="3 4 5" type="primary">LOC108669681</name>
</gene>
<reference evidence="3 4" key="1">
    <citation type="submission" date="2025-04" db="UniProtKB">
        <authorList>
            <consortium name="RefSeq"/>
        </authorList>
    </citation>
    <scope>IDENTIFICATION</scope>
    <source>
        <tissue evidence="3 4">Whole organism</tissue>
    </source>
</reference>
<proteinExistence type="predicted"/>
<protein>
    <submittedName>
        <fullName evidence="3 4">Uncharacterized protein LOC108669681</fullName>
    </submittedName>
</protein>
<dbReference type="Proteomes" id="UP000694843">
    <property type="component" value="Unplaced"/>
</dbReference>
<dbReference type="KEGG" id="hazt:108669681"/>
<dbReference type="RefSeq" id="XP_047740981.1">
    <property type="nucleotide sequence ID" value="XM_047885025.1"/>
</dbReference>
<feature type="compositionally biased region" description="Polar residues" evidence="1">
    <location>
        <begin position="626"/>
        <end position="640"/>
    </location>
</feature>
<feature type="region of interest" description="Disordered" evidence="1">
    <location>
        <begin position="626"/>
        <end position="645"/>
    </location>
</feature>
<evidence type="ECO:0000256" key="1">
    <source>
        <dbReference type="SAM" id="MobiDB-lite"/>
    </source>
</evidence>
<organism evidence="2 4">
    <name type="scientific">Hyalella azteca</name>
    <name type="common">Amphipod</name>
    <dbReference type="NCBI Taxonomy" id="294128"/>
    <lineage>
        <taxon>Eukaryota</taxon>
        <taxon>Metazoa</taxon>
        <taxon>Ecdysozoa</taxon>
        <taxon>Arthropoda</taxon>
        <taxon>Crustacea</taxon>
        <taxon>Multicrustacea</taxon>
        <taxon>Malacostraca</taxon>
        <taxon>Eumalacostraca</taxon>
        <taxon>Peracarida</taxon>
        <taxon>Amphipoda</taxon>
        <taxon>Senticaudata</taxon>
        <taxon>Talitrida</taxon>
        <taxon>Talitroidea</taxon>
        <taxon>Hyalellidae</taxon>
        <taxon>Hyalella</taxon>
    </lineage>
</organism>
<dbReference type="AlphaFoldDB" id="A0A8B7NG19"/>
<feature type="compositionally biased region" description="Low complexity" evidence="1">
    <location>
        <begin position="406"/>
        <end position="415"/>
    </location>
</feature>
<evidence type="ECO:0000313" key="2">
    <source>
        <dbReference type="Proteomes" id="UP000694843"/>
    </source>
</evidence>
<accession>A0A8B7NG19</accession>
<evidence type="ECO:0000313" key="5">
    <source>
        <dbReference type="RefSeq" id="XP_047740981.1"/>
    </source>
</evidence>
<evidence type="ECO:0000313" key="4">
    <source>
        <dbReference type="RefSeq" id="XP_018012571.1"/>
    </source>
</evidence>
<dbReference type="GeneID" id="108669681"/>
<keyword evidence="2" id="KW-1185">Reference proteome</keyword>
<dbReference type="RefSeq" id="XP_018012569.1">
    <property type="nucleotide sequence ID" value="XM_018157080.2"/>
</dbReference>
<dbReference type="RefSeq" id="XP_018012571.1">
    <property type="nucleotide sequence ID" value="XM_018157082.2"/>
</dbReference>
<name>A0A8B7NG19_HYAAZ</name>
<feature type="region of interest" description="Disordered" evidence="1">
    <location>
        <begin position="381"/>
        <end position="415"/>
    </location>
</feature>